<keyword evidence="5" id="KW-1185">Reference proteome</keyword>
<dbReference type="EMBL" id="JBHTAH010000003">
    <property type="protein sequence ID" value="MFC7068971.1"/>
    <property type="molecule type" value="Genomic_DNA"/>
</dbReference>
<gene>
    <name evidence="4" type="ORF">ACFQL9_04885</name>
</gene>
<feature type="region of interest" description="Disordered" evidence="2">
    <location>
        <begin position="481"/>
        <end position="504"/>
    </location>
</feature>
<dbReference type="InterPro" id="IPR013517">
    <property type="entry name" value="FG-GAP"/>
</dbReference>
<evidence type="ECO:0000313" key="4">
    <source>
        <dbReference type="EMBL" id="MFC7068971.1"/>
    </source>
</evidence>
<dbReference type="InterPro" id="IPR027039">
    <property type="entry name" value="Crtac1"/>
</dbReference>
<evidence type="ECO:0000256" key="1">
    <source>
        <dbReference type="ARBA" id="ARBA00022729"/>
    </source>
</evidence>
<dbReference type="SUPFAM" id="SSF69318">
    <property type="entry name" value="Integrin alpha N-terminal domain"/>
    <property type="match status" value="1"/>
</dbReference>
<dbReference type="AlphaFoldDB" id="A0ABD5WCD4"/>
<dbReference type="RefSeq" id="WP_284030925.1">
    <property type="nucleotide sequence ID" value="NZ_CP126154.1"/>
</dbReference>
<dbReference type="GeneID" id="81125782"/>
<proteinExistence type="predicted"/>
<feature type="compositionally biased region" description="Low complexity" evidence="2">
    <location>
        <begin position="293"/>
        <end position="307"/>
    </location>
</feature>
<name>A0ABD5WCD4_9EURY</name>
<keyword evidence="1" id="KW-0732">Signal</keyword>
<dbReference type="PANTHER" id="PTHR16026">
    <property type="entry name" value="CARTILAGE ACIDIC PROTEIN 1"/>
    <property type="match status" value="1"/>
</dbReference>
<organism evidence="4 5">
    <name type="scientific">Halobaculum lipolyticum</name>
    <dbReference type="NCBI Taxonomy" id="3032001"/>
    <lineage>
        <taxon>Archaea</taxon>
        <taxon>Methanobacteriati</taxon>
        <taxon>Methanobacteriota</taxon>
        <taxon>Stenosarchaea group</taxon>
        <taxon>Halobacteria</taxon>
        <taxon>Halobacteriales</taxon>
        <taxon>Haloferacaceae</taxon>
        <taxon>Halobaculum</taxon>
    </lineage>
</organism>
<evidence type="ECO:0000259" key="3">
    <source>
        <dbReference type="Pfam" id="PF07593"/>
    </source>
</evidence>
<evidence type="ECO:0000313" key="5">
    <source>
        <dbReference type="Proteomes" id="UP001596461"/>
    </source>
</evidence>
<comment type="caution">
    <text evidence="4">The sequence shown here is derived from an EMBL/GenBank/DDBJ whole genome shotgun (WGS) entry which is preliminary data.</text>
</comment>
<protein>
    <submittedName>
        <fullName evidence="4">FG-GAP-like repeat-containing protein</fullName>
    </submittedName>
</protein>
<dbReference type="Pfam" id="PF07593">
    <property type="entry name" value="UnbV_ASPIC"/>
    <property type="match status" value="1"/>
</dbReference>
<dbReference type="Proteomes" id="UP001596461">
    <property type="component" value="Unassembled WGS sequence"/>
</dbReference>
<dbReference type="Pfam" id="PF13517">
    <property type="entry name" value="FG-GAP_3"/>
    <property type="match status" value="1"/>
</dbReference>
<dbReference type="InterPro" id="IPR028994">
    <property type="entry name" value="Integrin_alpha_N"/>
</dbReference>
<accession>A0ABD5WCD4</accession>
<feature type="region of interest" description="Disordered" evidence="2">
    <location>
        <begin position="249"/>
        <end position="314"/>
    </location>
</feature>
<dbReference type="InterPro" id="IPR011519">
    <property type="entry name" value="UnbV_ASPIC"/>
</dbReference>
<reference evidence="4 5" key="1">
    <citation type="journal article" date="2019" name="Int. J. Syst. Evol. Microbiol.">
        <title>The Global Catalogue of Microorganisms (GCM) 10K type strain sequencing project: providing services to taxonomists for standard genome sequencing and annotation.</title>
        <authorList>
            <consortium name="The Broad Institute Genomics Platform"/>
            <consortium name="The Broad Institute Genome Sequencing Center for Infectious Disease"/>
            <person name="Wu L."/>
            <person name="Ma J."/>
        </authorList>
    </citation>
    <scope>NUCLEOTIDE SEQUENCE [LARGE SCALE GENOMIC DNA]</scope>
    <source>
        <strain evidence="4 5">DT31</strain>
    </source>
</reference>
<feature type="domain" description="ASPIC/UnbV" evidence="3">
    <location>
        <begin position="429"/>
        <end position="490"/>
    </location>
</feature>
<feature type="compositionally biased region" description="Basic and acidic residues" evidence="2">
    <location>
        <begin position="275"/>
        <end position="292"/>
    </location>
</feature>
<evidence type="ECO:0000256" key="2">
    <source>
        <dbReference type="SAM" id="MobiDB-lite"/>
    </source>
</evidence>
<sequence>MFADRSDDVADDTPHRGYGVAVTPGVSGPCALVAGHGPANRLLTWRDGAVRDVATPAVADEGRHAVGVVAADLDADGDEELYVHNTDAYEGHTRDTDLLLDPVDVRPDHPDVRWRDLFGLSVNASRGNFRAGRSVAALDRYGTGRYGVFVASYGAPSRFYELGDDGELSDMAGAVGLDLTAGARSLWAGPIVSDRMDLFVGVERGPNRLFRNEGGHFRDVAAAVGVADPGTNARGATLVDGDLAVGGWETPSRLFSPADDPDGRADPDGLANSDGRTDPDGPDGRSDRDRGTDGVPRTPGGTRPDGGLTRFVDDAPEELATATRVRTLVAADFDNDGRVELFCNAMGAENRLFRKGADGWTAVDAGAAREPDGLGTGAAVADVDGDGALELLVVHGELAAQPITMYAAADATDNDWLRVRPTTQYGAPARGATVTVETATRTRTAGVCAGSGYLCQMEPVAHVGLGDERPERAVVRWPDGRETTLESPEPCTEHDVPHPMAPRF</sequence>
<dbReference type="PANTHER" id="PTHR16026:SF0">
    <property type="entry name" value="CARTILAGE ACIDIC PROTEIN 1"/>
    <property type="match status" value="1"/>
</dbReference>